<accession>A0AAV7WVV1</accession>
<evidence type="ECO:0000313" key="3">
    <source>
        <dbReference type="Proteomes" id="UP001066276"/>
    </source>
</evidence>
<dbReference type="AlphaFoldDB" id="A0AAV7WVV1"/>
<dbReference type="Proteomes" id="UP001066276">
    <property type="component" value="Chromosome 1_1"/>
</dbReference>
<comment type="caution">
    <text evidence="2">The sequence shown here is derived from an EMBL/GenBank/DDBJ whole genome shotgun (WGS) entry which is preliminary data.</text>
</comment>
<gene>
    <name evidence="2" type="ORF">NDU88_004973</name>
</gene>
<name>A0AAV7WVV1_PLEWA</name>
<feature type="region of interest" description="Disordered" evidence="1">
    <location>
        <begin position="1"/>
        <end position="45"/>
    </location>
</feature>
<feature type="compositionally biased region" description="Low complexity" evidence="1">
    <location>
        <begin position="27"/>
        <end position="40"/>
    </location>
</feature>
<reference evidence="2" key="1">
    <citation type="journal article" date="2022" name="bioRxiv">
        <title>Sequencing and chromosome-scale assembly of the giantPleurodeles waltlgenome.</title>
        <authorList>
            <person name="Brown T."/>
            <person name="Elewa A."/>
            <person name="Iarovenko S."/>
            <person name="Subramanian E."/>
            <person name="Araus A.J."/>
            <person name="Petzold A."/>
            <person name="Susuki M."/>
            <person name="Suzuki K.-i.T."/>
            <person name="Hayashi T."/>
            <person name="Toyoda A."/>
            <person name="Oliveira C."/>
            <person name="Osipova E."/>
            <person name="Leigh N.D."/>
            <person name="Simon A."/>
            <person name="Yun M.H."/>
        </authorList>
    </citation>
    <scope>NUCLEOTIDE SEQUENCE</scope>
    <source>
        <strain evidence="2">20211129_DDA</strain>
        <tissue evidence="2">Liver</tissue>
    </source>
</reference>
<dbReference type="EMBL" id="JANPWB010000001">
    <property type="protein sequence ID" value="KAJ1217379.1"/>
    <property type="molecule type" value="Genomic_DNA"/>
</dbReference>
<keyword evidence="3" id="KW-1185">Reference proteome</keyword>
<organism evidence="2 3">
    <name type="scientific">Pleurodeles waltl</name>
    <name type="common">Iberian ribbed newt</name>
    <dbReference type="NCBI Taxonomy" id="8319"/>
    <lineage>
        <taxon>Eukaryota</taxon>
        <taxon>Metazoa</taxon>
        <taxon>Chordata</taxon>
        <taxon>Craniata</taxon>
        <taxon>Vertebrata</taxon>
        <taxon>Euteleostomi</taxon>
        <taxon>Amphibia</taxon>
        <taxon>Batrachia</taxon>
        <taxon>Caudata</taxon>
        <taxon>Salamandroidea</taxon>
        <taxon>Salamandridae</taxon>
        <taxon>Pleurodelinae</taxon>
        <taxon>Pleurodeles</taxon>
    </lineage>
</organism>
<proteinExistence type="predicted"/>
<feature type="compositionally biased region" description="Pro residues" evidence="1">
    <location>
        <begin position="1"/>
        <end position="10"/>
    </location>
</feature>
<protein>
    <submittedName>
        <fullName evidence="2">Uncharacterized protein</fullName>
    </submittedName>
</protein>
<evidence type="ECO:0000313" key="2">
    <source>
        <dbReference type="EMBL" id="KAJ1217379.1"/>
    </source>
</evidence>
<evidence type="ECO:0000256" key="1">
    <source>
        <dbReference type="SAM" id="MobiDB-lite"/>
    </source>
</evidence>
<sequence length="86" mass="9178">MWGRGEPPPRLRLRAPGEPLRLKARGRGSSPSARPLSSRRVTGPPGLFVRSLLGVRRSGTLEGSPGPFAVTFFLFLVVGGEITGPE</sequence>